<dbReference type="Pfam" id="PF00392">
    <property type="entry name" value="GntR"/>
    <property type="match status" value="1"/>
</dbReference>
<evidence type="ECO:0000259" key="4">
    <source>
        <dbReference type="PROSITE" id="PS50949"/>
    </source>
</evidence>
<accession>A1WHN0</accession>
<dbReference type="SMART" id="SM00345">
    <property type="entry name" value="HTH_GNTR"/>
    <property type="match status" value="1"/>
</dbReference>
<keyword evidence="1" id="KW-0805">Transcription regulation</keyword>
<dbReference type="eggNOG" id="COG1802">
    <property type="taxonomic scope" value="Bacteria"/>
</dbReference>
<reference evidence="6" key="1">
    <citation type="submission" date="2006-12" db="EMBL/GenBank/DDBJ databases">
        <title>Complete sequence of chromosome 1 of Verminephrobacter eiseniae EF01-2.</title>
        <authorList>
            <person name="Copeland A."/>
            <person name="Lucas S."/>
            <person name="Lapidus A."/>
            <person name="Barry K."/>
            <person name="Detter J.C."/>
            <person name="Glavina del Rio T."/>
            <person name="Dalin E."/>
            <person name="Tice H."/>
            <person name="Pitluck S."/>
            <person name="Chertkov O."/>
            <person name="Brettin T."/>
            <person name="Bruce D."/>
            <person name="Han C."/>
            <person name="Tapia R."/>
            <person name="Gilna P."/>
            <person name="Schmutz J."/>
            <person name="Larimer F."/>
            <person name="Land M."/>
            <person name="Hauser L."/>
            <person name="Kyrpides N."/>
            <person name="Kim E."/>
            <person name="Stahl D."/>
            <person name="Richardson P."/>
        </authorList>
    </citation>
    <scope>NUCLEOTIDE SEQUENCE [LARGE SCALE GENOMIC DNA]</scope>
    <source>
        <strain evidence="6">EF01-2</strain>
    </source>
</reference>
<dbReference type="GO" id="GO:0003677">
    <property type="term" value="F:DNA binding"/>
    <property type="evidence" value="ECO:0007669"/>
    <property type="project" value="UniProtKB-KW"/>
</dbReference>
<protein>
    <submittedName>
        <fullName evidence="5">Transcriptional regulator, GntR family</fullName>
    </submittedName>
</protein>
<dbReference type="PRINTS" id="PR00035">
    <property type="entry name" value="HTHGNTR"/>
</dbReference>
<dbReference type="InterPro" id="IPR000524">
    <property type="entry name" value="Tscrpt_reg_HTH_GntR"/>
</dbReference>
<dbReference type="SMART" id="SM00895">
    <property type="entry name" value="FCD"/>
    <property type="match status" value="1"/>
</dbReference>
<keyword evidence="6" id="KW-1185">Reference proteome</keyword>
<dbReference type="Pfam" id="PF07729">
    <property type="entry name" value="FCD"/>
    <property type="match status" value="1"/>
</dbReference>
<dbReference type="Gene3D" id="1.10.10.10">
    <property type="entry name" value="Winged helix-like DNA-binding domain superfamily/Winged helix DNA-binding domain"/>
    <property type="match status" value="1"/>
</dbReference>
<evidence type="ECO:0000313" key="5">
    <source>
        <dbReference type="EMBL" id="ABM57137.1"/>
    </source>
</evidence>
<gene>
    <name evidence="5" type="ordered locus">Veis_1372</name>
</gene>
<organism evidence="5 6">
    <name type="scientific">Verminephrobacter eiseniae (strain EF01-2)</name>
    <dbReference type="NCBI Taxonomy" id="391735"/>
    <lineage>
        <taxon>Bacteria</taxon>
        <taxon>Pseudomonadati</taxon>
        <taxon>Pseudomonadota</taxon>
        <taxon>Betaproteobacteria</taxon>
        <taxon>Burkholderiales</taxon>
        <taxon>Comamonadaceae</taxon>
        <taxon>Verminephrobacter</taxon>
    </lineage>
</organism>
<dbReference type="STRING" id="391735.Veis_1372"/>
<feature type="domain" description="HTH gntR-type" evidence="4">
    <location>
        <begin position="14"/>
        <end position="81"/>
    </location>
</feature>
<dbReference type="Gene3D" id="1.20.120.530">
    <property type="entry name" value="GntR ligand-binding domain-like"/>
    <property type="match status" value="1"/>
</dbReference>
<dbReference type="SUPFAM" id="SSF46785">
    <property type="entry name" value="Winged helix' DNA-binding domain"/>
    <property type="match status" value="1"/>
</dbReference>
<dbReference type="Proteomes" id="UP000000374">
    <property type="component" value="Chromosome"/>
</dbReference>
<evidence type="ECO:0000256" key="2">
    <source>
        <dbReference type="ARBA" id="ARBA00023125"/>
    </source>
</evidence>
<name>A1WHN0_VEREI</name>
<dbReference type="InterPro" id="IPR036388">
    <property type="entry name" value="WH-like_DNA-bd_sf"/>
</dbReference>
<dbReference type="SUPFAM" id="SSF48008">
    <property type="entry name" value="GntR ligand-binding domain-like"/>
    <property type="match status" value="1"/>
</dbReference>
<sequence>MFLPPIGNLGASSSMNQTTTMLQLREMILRGELAPGERMREADLATRLGISRTPVRQALPALAQEGLLVRSGQRGFAVRAFGPGESLEALRLRALLEGFAARQLAERGVKASLLDALRDTLRAGDALFSTRTLHEDDEVRYGEMNLRFHSLVLEGAGMPLLASFAARCNLVPFTSPDSIAFSAVGRQAMFDLLFYAHRQHHSIVEAIVGRQADRAEFLFREHAVGQEHSMSLQQGNSALLSG</sequence>
<keyword evidence="3" id="KW-0804">Transcription</keyword>
<dbReference type="CDD" id="cd07377">
    <property type="entry name" value="WHTH_GntR"/>
    <property type="match status" value="1"/>
</dbReference>
<dbReference type="PANTHER" id="PTHR43537">
    <property type="entry name" value="TRANSCRIPTIONAL REGULATOR, GNTR FAMILY"/>
    <property type="match status" value="1"/>
</dbReference>
<evidence type="ECO:0000256" key="1">
    <source>
        <dbReference type="ARBA" id="ARBA00023015"/>
    </source>
</evidence>
<dbReference type="InterPro" id="IPR036390">
    <property type="entry name" value="WH_DNA-bd_sf"/>
</dbReference>
<dbReference type="PROSITE" id="PS50949">
    <property type="entry name" value="HTH_GNTR"/>
    <property type="match status" value="1"/>
</dbReference>
<evidence type="ECO:0000313" key="6">
    <source>
        <dbReference type="Proteomes" id="UP000000374"/>
    </source>
</evidence>
<dbReference type="AlphaFoldDB" id="A1WHN0"/>
<dbReference type="InterPro" id="IPR008920">
    <property type="entry name" value="TF_FadR/GntR_C"/>
</dbReference>
<dbReference type="PANTHER" id="PTHR43537:SF51">
    <property type="entry name" value="HTH-TYPE TRANSCRIPTIONAL REGULATOR LGOR-RELATED"/>
    <property type="match status" value="1"/>
</dbReference>
<proteinExistence type="predicted"/>
<dbReference type="HOGENOM" id="CLU_017584_5_1_4"/>
<keyword evidence="2" id="KW-0238">DNA-binding</keyword>
<dbReference type="KEGG" id="vei:Veis_1372"/>
<evidence type="ECO:0000256" key="3">
    <source>
        <dbReference type="ARBA" id="ARBA00023163"/>
    </source>
</evidence>
<dbReference type="InterPro" id="IPR011711">
    <property type="entry name" value="GntR_C"/>
</dbReference>
<dbReference type="OrthoDB" id="8066003at2"/>
<dbReference type="GO" id="GO:0003700">
    <property type="term" value="F:DNA-binding transcription factor activity"/>
    <property type="evidence" value="ECO:0007669"/>
    <property type="project" value="InterPro"/>
</dbReference>
<dbReference type="EMBL" id="CP000542">
    <property type="protein sequence ID" value="ABM57137.1"/>
    <property type="molecule type" value="Genomic_DNA"/>
</dbReference>